<accession>A0ABN9ATG8</accession>
<sequence length="48" mass="5304">MHPPKKRKKKIHTKLSMFSLYPVVISTRGGTEKKGANSLFTQCSGLTA</sequence>
<gene>
    <name evidence="1" type="ORF">SPARVUS_LOCUS1364003</name>
</gene>
<reference evidence="1" key="1">
    <citation type="submission" date="2023-05" db="EMBL/GenBank/DDBJ databases">
        <authorList>
            <person name="Stuckert A."/>
        </authorList>
    </citation>
    <scope>NUCLEOTIDE SEQUENCE</scope>
</reference>
<organism evidence="1 2">
    <name type="scientific">Staurois parvus</name>
    <dbReference type="NCBI Taxonomy" id="386267"/>
    <lineage>
        <taxon>Eukaryota</taxon>
        <taxon>Metazoa</taxon>
        <taxon>Chordata</taxon>
        <taxon>Craniata</taxon>
        <taxon>Vertebrata</taxon>
        <taxon>Euteleostomi</taxon>
        <taxon>Amphibia</taxon>
        <taxon>Batrachia</taxon>
        <taxon>Anura</taxon>
        <taxon>Neobatrachia</taxon>
        <taxon>Ranoidea</taxon>
        <taxon>Ranidae</taxon>
        <taxon>Staurois</taxon>
    </lineage>
</organism>
<dbReference type="EMBL" id="CATNWA010000785">
    <property type="protein sequence ID" value="CAI9538130.1"/>
    <property type="molecule type" value="Genomic_DNA"/>
</dbReference>
<evidence type="ECO:0008006" key="3">
    <source>
        <dbReference type="Google" id="ProtNLM"/>
    </source>
</evidence>
<evidence type="ECO:0000313" key="1">
    <source>
        <dbReference type="EMBL" id="CAI9538130.1"/>
    </source>
</evidence>
<evidence type="ECO:0000313" key="2">
    <source>
        <dbReference type="Proteomes" id="UP001162483"/>
    </source>
</evidence>
<name>A0ABN9ATG8_9NEOB</name>
<keyword evidence="2" id="KW-1185">Reference proteome</keyword>
<proteinExistence type="predicted"/>
<dbReference type="Proteomes" id="UP001162483">
    <property type="component" value="Unassembled WGS sequence"/>
</dbReference>
<protein>
    <recommendedName>
        <fullName evidence="3">Ribosomal protein L32</fullName>
    </recommendedName>
</protein>
<comment type="caution">
    <text evidence="1">The sequence shown here is derived from an EMBL/GenBank/DDBJ whole genome shotgun (WGS) entry which is preliminary data.</text>
</comment>